<evidence type="ECO:0000256" key="4">
    <source>
        <dbReference type="ARBA" id="ARBA00022764"/>
    </source>
</evidence>
<evidence type="ECO:0000256" key="2">
    <source>
        <dbReference type="ARBA" id="ARBA00007399"/>
    </source>
</evidence>
<accession>A0A9N8CRQ9</accession>
<dbReference type="PANTHER" id="PTHR30251">
    <property type="entry name" value="PILUS ASSEMBLY CHAPERONE"/>
    <property type="match status" value="1"/>
</dbReference>
<evidence type="ECO:0000313" key="9">
    <source>
        <dbReference type="EMBL" id="CAB5575902.1"/>
    </source>
</evidence>
<evidence type="ECO:0000256" key="6">
    <source>
        <dbReference type="SAM" id="SignalP"/>
    </source>
</evidence>
<comment type="subcellular location">
    <subcellularLocation>
        <location evidence="1">Periplasm</location>
    </subcellularLocation>
</comment>
<keyword evidence="5" id="KW-0143">Chaperone</keyword>
<dbReference type="Gene3D" id="2.60.40.10">
    <property type="entry name" value="Immunoglobulins"/>
    <property type="match status" value="2"/>
</dbReference>
<dbReference type="Proteomes" id="UP000837205">
    <property type="component" value="Unassembled WGS sequence"/>
</dbReference>
<dbReference type="InterPro" id="IPR036316">
    <property type="entry name" value="Pili_assmbl_chap_C_dom_sf"/>
</dbReference>
<feature type="domain" description="Pili assembly chaperone C-terminal" evidence="8">
    <location>
        <begin position="169"/>
        <end position="230"/>
    </location>
</feature>
<reference evidence="9" key="1">
    <citation type="submission" date="2020-05" db="EMBL/GenBank/DDBJ databases">
        <authorList>
            <person name="Delgado-Blas J."/>
        </authorList>
    </citation>
    <scope>NUCLEOTIDE SEQUENCE</scope>
    <source>
        <strain evidence="9">BB1459</strain>
        <strain evidence="10">BB1480</strain>
    </source>
</reference>
<evidence type="ECO:0000256" key="1">
    <source>
        <dbReference type="ARBA" id="ARBA00004418"/>
    </source>
</evidence>
<evidence type="ECO:0000313" key="10">
    <source>
        <dbReference type="EMBL" id="CAC9206044.1"/>
    </source>
</evidence>
<feature type="domain" description="Pili assembly chaperone N-terminal" evidence="7">
    <location>
        <begin position="31"/>
        <end position="147"/>
    </location>
</feature>
<dbReference type="InterPro" id="IPR013783">
    <property type="entry name" value="Ig-like_fold"/>
</dbReference>
<dbReference type="GO" id="GO:0030288">
    <property type="term" value="C:outer membrane-bounded periplasmic space"/>
    <property type="evidence" value="ECO:0007669"/>
    <property type="project" value="InterPro"/>
</dbReference>
<dbReference type="Pfam" id="PF00345">
    <property type="entry name" value="PapD_N"/>
    <property type="match status" value="1"/>
</dbReference>
<dbReference type="AlphaFoldDB" id="A0A9N8CRQ9"/>
<dbReference type="SUPFAM" id="SSF49354">
    <property type="entry name" value="PapD-like"/>
    <property type="match status" value="1"/>
</dbReference>
<evidence type="ECO:0000313" key="12">
    <source>
        <dbReference type="Proteomes" id="UP000837205"/>
    </source>
</evidence>
<sequence>MSKVNQYKTVVKTTLALLLAGAVVTPAMAAFTLNGTRFIYEEGKKNISLEVTNNAKDTYGGQVWTDNVSQNKADVFMVPSPPFFKVDAGKKQVLRLMNVNPDLPADRESLFRINVQEIPPKPKNTEGSVIAIAMNTQVKLIYRPKALADGRKDAEKQLTAVQKAGRVWLKNPTPYYFAVTALKVNGKTVTIPQAKQAGLATLAPFSEVDTGLSSTGRLTAGAINDWGGVQDYDVK</sequence>
<dbReference type="InterPro" id="IPR001829">
    <property type="entry name" value="Pili_assmbl_chaperone_bac"/>
</dbReference>
<feature type="signal peptide" evidence="6">
    <location>
        <begin position="1"/>
        <end position="29"/>
    </location>
</feature>
<dbReference type="EMBL" id="CAHPQX010000017">
    <property type="protein sequence ID" value="CAB5575902.1"/>
    <property type="molecule type" value="Genomic_DNA"/>
</dbReference>
<evidence type="ECO:0000313" key="11">
    <source>
        <dbReference type="Proteomes" id="UP000834503"/>
    </source>
</evidence>
<dbReference type="NCBIfam" id="NF011758">
    <property type="entry name" value="PRK15211.1"/>
    <property type="match status" value="1"/>
</dbReference>
<feature type="chain" id="PRO_5040463324" evidence="6">
    <location>
        <begin position="30"/>
        <end position="235"/>
    </location>
</feature>
<evidence type="ECO:0000259" key="7">
    <source>
        <dbReference type="Pfam" id="PF00345"/>
    </source>
</evidence>
<dbReference type="InterPro" id="IPR050643">
    <property type="entry name" value="Periplasmic_pilus_chap"/>
</dbReference>
<dbReference type="Proteomes" id="UP000834503">
    <property type="component" value="Unassembled WGS sequence"/>
</dbReference>
<evidence type="ECO:0000256" key="5">
    <source>
        <dbReference type="ARBA" id="ARBA00023186"/>
    </source>
</evidence>
<proteinExistence type="inferred from homology"/>
<dbReference type="InterPro" id="IPR008962">
    <property type="entry name" value="PapD-like_sf"/>
</dbReference>
<organism evidence="9 11">
    <name type="scientific">Citrobacter werkmanii</name>
    <dbReference type="NCBI Taxonomy" id="67827"/>
    <lineage>
        <taxon>Bacteria</taxon>
        <taxon>Pseudomonadati</taxon>
        <taxon>Pseudomonadota</taxon>
        <taxon>Gammaproteobacteria</taxon>
        <taxon>Enterobacterales</taxon>
        <taxon>Enterobacteriaceae</taxon>
        <taxon>Citrobacter</taxon>
        <taxon>Citrobacter freundii complex</taxon>
    </lineage>
</organism>
<dbReference type="PRINTS" id="PR00969">
    <property type="entry name" value="CHAPERONPILI"/>
</dbReference>
<dbReference type="GO" id="GO:0071555">
    <property type="term" value="P:cell wall organization"/>
    <property type="evidence" value="ECO:0007669"/>
    <property type="project" value="InterPro"/>
</dbReference>
<keyword evidence="4" id="KW-0574">Periplasm</keyword>
<name>A0A9N8CRQ9_9ENTR</name>
<keyword evidence="12" id="KW-1185">Reference proteome</keyword>
<protein>
    <submittedName>
        <fullName evidence="9">Chaperone protein faeE</fullName>
    </submittedName>
</protein>
<keyword evidence="3 6" id="KW-0732">Signal</keyword>
<dbReference type="InterPro" id="IPR016147">
    <property type="entry name" value="Pili_assmbl_chaperone_N"/>
</dbReference>
<dbReference type="Pfam" id="PF02753">
    <property type="entry name" value="PapD_C"/>
    <property type="match status" value="1"/>
</dbReference>
<comment type="similarity">
    <text evidence="2">Belongs to the periplasmic pilus chaperone family.</text>
</comment>
<dbReference type="InterPro" id="IPR016148">
    <property type="entry name" value="Pili_assmbl_chaperone_C"/>
</dbReference>
<evidence type="ECO:0000256" key="3">
    <source>
        <dbReference type="ARBA" id="ARBA00022729"/>
    </source>
</evidence>
<evidence type="ECO:0000259" key="8">
    <source>
        <dbReference type="Pfam" id="PF02753"/>
    </source>
</evidence>
<dbReference type="SUPFAM" id="SSF49584">
    <property type="entry name" value="Periplasmic chaperone C-domain"/>
    <property type="match status" value="1"/>
</dbReference>
<comment type="caution">
    <text evidence="9">The sequence shown here is derived from an EMBL/GenBank/DDBJ whole genome shotgun (WGS) entry which is preliminary data.</text>
</comment>
<dbReference type="EMBL" id="CAIIUA010000001">
    <property type="protein sequence ID" value="CAC9206044.1"/>
    <property type="molecule type" value="Genomic_DNA"/>
</dbReference>
<dbReference type="PANTHER" id="PTHR30251:SF2">
    <property type="entry name" value="FIMBRIAL CHAPERONE YADV-RELATED"/>
    <property type="match status" value="1"/>
</dbReference>
<gene>
    <name evidence="9" type="primary">faeE</name>
    <name evidence="9" type="ORF">GHA_03744</name>
    <name evidence="10" type="ORF">TML_02670</name>
</gene>